<dbReference type="CDD" id="cd01838">
    <property type="entry name" value="Isoamyl_acetate_hydrolase_like"/>
    <property type="match status" value="1"/>
</dbReference>
<proteinExistence type="predicted"/>
<dbReference type="InterPro" id="IPR013830">
    <property type="entry name" value="SGNH_hydro"/>
</dbReference>
<evidence type="ECO:0000256" key="1">
    <source>
        <dbReference type="SAM" id="MobiDB-lite"/>
    </source>
</evidence>
<dbReference type="InterPro" id="IPR036514">
    <property type="entry name" value="SGNH_hydro_sf"/>
</dbReference>
<name>A0A1Y5IF52_OSTTA</name>
<protein>
    <submittedName>
        <fullName evidence="3">Isoamyl acetate-hydrolyzing esterase</fullName>
    </submittedName>
</protein>
<accession>A0A1Y5IF52</accession>
<dbReference type="Gene3D" id="3.40.50.1110">
    <property type="entry name" value="SGNH hydrolase"/>
    <property type="match status" value="1"/>
</dbReference>
<dbReference type="Pfam" id="PF13472">
    <property type="entry name" value="Lipase_GDSL_2"/>
    <property type="match status" value="1"/>
</dbReference>
<dbReference type="InterPro" id="IPR045136">
    <property type="entry name" value="Iah1-like"/>
</dbReference>
<gene>
    <name evidence="3" type="ORF">BE221DRAFT_70141</name>
</gene>
<evidence type="ECO:0000259" key="2">
    <source>
        <dbReference type="Pfam" id="PF13472"/>
    </source>
</evidence>
<dbReference type="PANTHER" id="PTHR14209">
    <property type="entry name" value="ISOAMYL ACETATE-HYDROLYZING ESTERASE 1"/>
    <property type="match status" value="1"/>
</dbReference>
<organism evidence="3">
    <name type="scientific">Ostreococcus tauri</name>
    <name type="common">Marine green alga</name>
    <dbReference type="NCBI Taxonomy" id="70448"/>
    <lineage>
        <taxon>Eukaryota</taxon>
        <taxon>Viridiplantae</taxon>
        <taxon>Chlorophyta</taxon>
        <taxon>Mamiellophyceae</taxon>
        <taxon>Mamiellales</taxon>
        <taxon>Bathycoccaceae</taxon>
        <taxon>Ostreococcus</taxon>
    </lineage>
</organism>
<dbReference type="Proteomes" id="UP000195557">
    <property type="component" value="Unassembled WGS sequence"/>
</dbReference>
<evidence type="ECO:0000313" key="3">
    <source>
        <dbReference type="EMBL" id="OUS48206.1"/>
    </source>
</evidence>
<sequence>MRPEDPAPRCACDGCSSCSSSAREDSGRSLVSSSSLIQSALTGSLLQARSSQLVSTSRCSNEPQRYVNRDKQRGITREGHRALCKPCLRRRERVRTQLKLKRGAPDGNTATGSTHKAAAMKSANTATQKRASIILFGDSLTERSFEVGGFGARMQHEFRRCVDVKARGYSGYNTDHAVSMLDQVFTSEEPSPVLVTVLFGSNDACDGKSPAGAVQHVPVERYEKNLVRIAESVLRLKPSPRLLFITPPPVDDDAWAMDCSIRAAQPGSGFGTLLAGSTSAPNRTTALVKPYVEAMKRVAHSISIPVVDLYDSLQSSIGGNVDSTAFVDGLHFSEIGQRRVAELIINAVREHFPRLAAMASDSVKCDYPDWKYLDLRGDRTVHARQITTYYDHADRIPVDDGY</sequence>
<feature type="domain" description="SGNH hydrolase-type esterase" evidence="2">
    <location>
        <begin position="135"/>
        <end position="339"/>
    </location>
</feature>
<dbReference type="EMBL" id="KZ155776">
    <property type="protein sequence ID" value="OUS48206.1"/>
    <property type="molecule type" value="Genomic_DNA"/>
</dbReference>
<feature type="region of interest" description="Disordered" evidence="1">
    <location>
        <begin position="101"/>
        <end position="123"/>
    </location>
</feature>
<dbReference type="AlphaFoldDB" id="A0A1Y5IF52"/>
<dbReference type="PANTHER" id="PTHR14209:SF19">
    <property type="entry name" value="ISOAMYL ACETATE-HYDROLYZING ESTERASE 1 HOMOLOG"/>
    <property type="match status" value="1"/>
</dbReference>
<dbReference type="eggNOG" id="KOG3035">
    <property type="taxonomic scope" value="Eukaryota"/>
</dbReference>
<reference evidence="3" key="1">
    <citation type="submission" date="2017-04" db="EMBL/GenBank/DDBJ databases">
        <title>Population genomics of picophytoplankton unveils novel chromosome hypervariability.</title>
        <authorList>
            <consortium name="DOE Joint Genome Institute"/>
            <person name="Blanc-Mathieu R."/>
            <person name="Krasovec M."/>
            <person name="Hebrard M."/>
            <person name="Yau S."/>
            <person name="Desgranges E."/>
            <person name="Martin J."/>
            <person name="Schackwitz W."/>
            <person name="Kuo A."/>
            <person name="Salin G."/>
            <person name="Donnadieu C."/>
            <person name="Desdevises Y."/>
            <person name="Sanchez-Ferandin S."/>
            <person name="Moreau H."/>
            <person name="Rivals E."/>
            <person name="Grigoriev I.V."/>
            <person name="Grimsley N."/>
            <person name="Eyre-Walker A."/>
            <person name="Piganeau G."/>
        </authorList>
    </citation>
    <scope>NUCLEOTIDE SEQUENCE [LARGE SCALE GENOMIC DNA]</scope>
    <source>
        <strain evidence="3">RCC 1115</strain>
    </source>
</reference>
<dbReference type="SUPFAM" id="SSF52266">
    <property type="entry name" value="SGNH hydrolase"/>
    <property type="match status" value="1"/>
</dbReference>